<proteinExistence type="predicted"/>
<dbReference type="RefSeq" id="WP_192910912.1">
    <property type="nucleotide sequence ID" value="NZ_CP062789.1"/>
</dbReference>
<gene>
    <name evidence="2" type="ORF">IGS73_15145</name>
</gene>
<dbReference type="InterPro" id="IPR013332">
    <property type="entry name" value="KPR_N"/>
</dbReference>
<dbReference type="Gene3D" id="3.40.50.720">
    <property type="entry name" value="NAD(P)-binding Rossmann-like Domain"/>
    <property type="match status" value="1"/>
</dbReference>
<dbReference type="Proteomes" id="UP000593998">
    <property type="component" value="Chromosome"/>
</dbReference>
<feature type="domain" description="Ketopantoate reductase N-terminal" evidence="1">
    <location>
        <begin position="3"/>
        <end position="150"/>
    </location>
</feature>
<evidence type="ECO:0000313" key="3">
    <source>
        <dbReference type="Proteomes" id="UP000593998"/>
    </source>
</evidence>
<dbReference type="InterPro" id="IPR036291">
    <property type="entry name" value="NAD(P)-bd_dom_sf"/>
</dbReference>
<evidence type="ECO:0000313" key="2">
    <source>
        <dbReference type="EMBL" id="QOK22400.1"/>
    </source>
</evidence>
<accession>A0A7L9J158</accession>
<organism evidence="2 3">
    <name type="scientific">Janibacter indicus</name>
    <dbReference type="NCBI Taxonomy" id="857417"/>
    <lineage>
        <taxon>Bacteria</taxon>
        <taxon>Bacillati</taxon>
        <taxon>Actinomycetota</taxon>
        <taxon>Actinomycetes</taxon>
        <taxon>Micrococcales</taxon>
        <taxon>Intrasporangiaceae</taxon>
        <taxon>Janibacter</taxon>
    </lineage>
</organism>
<dbReference type="AlphaFoldDB" id="A0A7L9J158"/>
<evidence type="ECO:0000259" key="1">
    <source>
        <dbReference type="Pfam" id="PF02558"/>
    </source>
</evidence>
<dbReference type="Pfam" id="PF02558">
    <property type="entry name" value="ApbA"/>
    <property type="match status" value="1"/>
</dbReference>
<dbReference type="SUPFAM" id="SSF51735">
    <property type="entry name" value="NAD(P)-binding Rossmann-fold domains"/>
    <property type="match status" value="1"/>
</dbReference>
<sequence length="307" mass="33747">MRILVLGAGVIGSVYAARLLEAGHEVVLLARGRRLDDLRAHGVILQNAESGERTWLPVTVVGQPDPDDRFDLVLVSVRAEQLTDTLPMLTAMNDGSDVLFFGNTANRQTDLVEALGQRALFGFPAVGGSCEGPTVTYVLIAQQKTMLGEPSGVRTPRARRLQELLDEAGFTTQISADIDAWLVGHAAFVVPIAFALYRVDVDARRLAADQATMRLMVNATRQGFTALQSHGNTEIPKNLRVLYRLPNVFVTAYWRRVFAGPRGELWFAAHSRNAQAEMHTLAQQLHTALRATDRATPDLDRLLNINT</sequence>
<name>A0A7L9J158_9MICO</name>
<dbReference type="EMBL" id="CP062789">
    <property type="protein sequence ID" value="QOK22400.1"/>
    <property type="molecule type" value="Genomic_DNA"/>
</dbReference>
<reference evidence="2 3" key="1">
    <citation type="submission" date="2020-10" db="EMBL/GenBank/DDBJ databases">
        <title>Janibacter indicus TT2 genome sequence.</title>
        <authorList>
            <person name="Lee K."/>
            <person name="Ganzorig M."/>
        </authorList>
    </citation>
    <scope>NUCLEOTIDE SEQUENCE [LARGE SCALE GENOMIC DNA]</scope>
    <source>
        <strain evidence="2 3">TT2</strain>
    </source>
</reference>
<protein>
    <submittedName>
        <fullName evidence="2">Ketopantoate reductase family protein</fullName>
    </submittedName>
</protein>